<feature type="compositionally biased region" description="Low complexity" evidence="1">
    <location>
        <begin position="302"/>
        <end position="325"/>
    </location>
</feature>
<name>A0A919FUH6_9ACTN</name>
<feature type="region of interest" description="Disordered" evidence="1">
    <location>
        <begin position="289"/>
        <end position="332"/>
    </location>
</feature>
<gene>
    <name evidence="3" type="ORF">GCM10018781_34280</name>
</gene>
<proteinExistence type="predicted"/>
<dbReference type="InterPro" id="IPR039365">
    <property type="entry name" value="IS701-like"/>
</dbReference>
<accession>A0A919FUH6</accession>
<organism evidence="3 4">
    <name type="scientific">Kitasatospora indigofera</name>
    <dbReference type="NCBI Taxonomy" id="67307"/>
    <lineage>
        <taxon>Bacteria</taxon>
        <taxon>Bacillati</taxon>
        <taxon>Actinomycetota</taxon>
        <taxon>Actinomycetes</taxon>
        <taxon>Kitasatosporales</taxon>
        <taxon>Streptomycetaceae</taxon>
        <taxon>Kitasatospora</taxon>
    </lineage>
</organism>
<protein>
    <submittedName>
        <fullName evidence="3">ISXo8 transposase</fullName>
    </submittedName>
</protein>
<comment type="caution">
    <text evidence="3">The sequence shown here is derived from an EMBL/GenBank/DDBJ whole genome shotgun (WGS) entry which is preliminary data.</text>
</comment>
<dbReference type="GeneID" id="95353851"/>
<sequence>MSTGLAPGSLPLLAGDLDRTVGTLCSAVLASMQRSDQRAKGERYVRGLLMTEGRKSMRNIALHLGADAAGQSMHHFISCSTWDWRPVREALARHLETVLGPQAWVLRPMTVPKAGEHTVGVERRLDPGSGRVVNSQRAYGLWSVSARGSSPVNWGLHLPAGWLADRARRSRAKIPERWGESSPGECAGRAVVEAARGWGLPRRPVVLDLDGPESAAAVAACQAAGIPFLARIDDSVLLPAAGTGRREARAQQLLTAASGGSARVPVQWWDPVRGRARSSLAVTVRLEERAERAGQRPGGAPAGRPGAAAAARPLPVRPGGTEPGSAGRGGGRGGLTLLGEWSDGLPWPTEYWLTDLNGPPAALLRLAKLARRVERDFEDVGEPAGLREFEGRSFEGWHRHTTLASVAHAARILTSDGAPALVRSA</sequence>
<evidence type="ECO:0000313" key="4">
    <source>
        <dbReference type="Proteomes" id="UP000617734"/>
    </source>
</evidence>
<evidence type="ECO:0000256" key="1">
    <source>
        <dbReference type="SAM" id="MobiDB-lite"/>
    </source>
</evidence>
<evidence type="ECO:0000259" key="2">
    <source>
        <dbReference type="Pfam" id="PF13546"/>
    </source>
</evidence>
<reference evidence="3" key="2">
    <citation type="submission" date="2020-09" db="EMBL/GenBank/DDBJ databases">
        <authorList>
            <person name="Sun Q."/>
            <person name="Ohkuma M."/>
        </authorList>
    </citation>
    <scope>NUCLEOTIDE SEQUENCE</scope>
    <source>
        <strain evidence="3">JCM 4646</strain>
    </source>
</reference>
<keyword evidence="4" id="KW-1185">Reference proteome</keyword>
<dbReference type="RefSeq" id="WP_190211711.1">
    <property type="nucleotide sequence ID" value="NZ_BNBO01000017.1"/>
</dbReference>
<dbReference type="PANTHER" id="PTHR33627:SF1">
    <property type="entry name" value="TRANSPOSASE"/>
    <property type="match status" value="1"/>
</dbReference>
<dbReference type="PANTHER" id="PTHR33627">
    <property type="entry name" value="TRANSPOSASE"/>
    <property type="match status" value="1"/>
</dbReference>
<dbReference type="AlphaFoldDB" id="A0A919FUH6"/>
<evidence type="ECO:0000313" key="3">
    <source>
        <dbReference type="EMBL" id="GHH72049.1"/>
    </source>
</evidence>
<reference evidence="3" key="1">
    <citation type="journal article" date="2014" name="Int. J. Syst. Evol. Microbiol.">
        <title>Complete genome sequence of Corynebacterium casei LMG S-19264T (=DSM 44701T), isolated from a smear-ripened cheese.</title>
        <authorList>
            <consortium name="US DOE Joint Genome Institute (JGI-PGF)"/>
            <person name="Walter F."/>
            <person name="Albersmeier A."/>
            <person name="Kalinowski J."/>
            <person name="Ruckert C."/>
        </authorList>
    </citation>
    <scope>NUCLEOTIDE SEQUENCE</scope>
    <source>
        <strain evidence="3">JCM 4646</strain>
    </source>
</reference>
<dbReference type="InterPro" id="IPR038721">
    <property type="entry name" value="IS701-like_DDE_dom"/>
</dbReference>
<feature type="domain" description="Transposase IS701-like DDE" evidence="2">
    <location>
        <begin position="29"/>
        <end position="232"/>
    </location>
</feature>
<dbReference type="EMBL" id="BNBO01000017">
    <property type="protein sequence ID" value="GHH72049.1"/>
    <property type="molecule type" value="Genomic_DNA"/>
</dbReference>
<dbReference type="Proteomes" id="UP000617734">
    <property type="component" value="Unassembled WGS sequence"/>
</dbReference>
<dbReference type="Pfam" id="PF13546">
    <property type="entry name" value="DDE_5"/>
    <property type="match status" value="1"/>
</dbReference>